<dbReference type="Gene3D" id="1.10.287.950">
    <property type="entry name" value="Methyl-accepting chemotaxis protein"/>
    <property type="match status" value="1"/>
</dbReference>
<gene>
    <name evidence="13" type="ORF">SAMN05660742_112121</name>
</gene>
<keyword evidence="6 10" id="KW-0472">Membrane</keyword>
<dbReference type="InterPro" id="IPR003660">
    <property type="entry name" value="HAMP_dom"/>
</dbReference>
<dbReference type="SMART" id="SM00283">
    <property type="entry name" value="MA"/>
    <property type="match status" value="1"/>
</dbReference>
<protein>
    <submittedName>
        <fullName evidence="13">Methyl-accepting chemotaxis sensory transducer with Cache sensor</fullName>
    </submittedName>
</protein>
<feature type="domain" description="HAMP" evidence="12">
    <location>
        <begin position="305"/>
        <end position="360"/>
    </location>
</feature>
<dbReference type="Pfam" id="PF02743">
    <property type="entry name" value="dCache_1"/>
    <property type="match status" value="1"/>
</dbReference>
<keyword evidence="3" id="KW-0145">Chemotaxis</keyword>
<dbReference type="SUPFAM" id="SSF58104">
    <property type="entry name" value="Methyl-accepting chemotaxis protein (MCP) signaling domain"/>
    <property type="match status" value="1"/>
</dbReference>
<reference evidence="13 14" key="1">
    <citation type="submission" date="2016-10" db="EMBL/GenBank/DDBJ databases">
        <authorList>
            <person name="de Groot N.N."/>
        </authorList>
    </citation>
    <scope>NUCLEOTIDE SEQUENCE [LARGE SCALE GENOMIC DNA]</scope>
    <source>
        <strain evidence="13 14">DSM 2179</strain>
    </source>
</reference>
<evidence type="ECO:0000256" key="1">
    <source>
        <dbReference type="ARBA" id="ARBA00004651"/>
    </source>
</evidence>
<dbReference type="CDD" id="cd06225">
    <property type="entry name" value="HAMP"/>
    <property type="match status" value="1"/>
</dbReference>
<dbReference type="PROSITE" id="PS50111">
    <property type="entry name" value="CHEMOTAXIS_TRANSDUC_2"/>
    <property type="match status" value="1"/>
</dbReference>
<evidence type="ECO:0000313" key="14">
    <source>
        <dbReference type="Proteomes" id="UP000199662"/>
    </source>
</evidence>
<evidence type="ECO:0000256" key="10">
    <source>
        <dbReference type="SAM" id="Phobius"/>
    </source>
</evidence>
<keyword evidence="5 10" id="KW-1133">Transmembrane helix</keyword>
<evidence type="ECO:0000256" key="2">
    <source>
        <dbReference type="ARBA" id="ARBA00022475"/>
    </source>
</evidence>
<evidence type="ECO:0000256" key="5">
    <source>
        <dbReference type="ARBA" id="ARBA00022989"/>
    </source>
</evidence>
<evidence type="ECO:0000256" key="9">
    <source>
        <dbReference type="PROSITE-ProRule" id="PRU00284"/>
    </source>
</evidence>
<dbReference type="Gene3D" id="3.30.450.20">
    <property type="entry name" value="PAS domain"/>
    <property type="match status" value="1"/>
</dbReference>
<evidence type="ECO:0000313" key="13">
    <source>
        <dbReference type="EMBL" id="SEJ64443.1"/>
    </source>
</evidence>
<sequence>MAGNLRLRTKLLVLLLIPIIFILGSVSMYSYYGARNLLNDQIRQTALYIVNSNSVKMYSYLKEKEALVSMTADFLGGKEISKADEIDFLKHVKTSCPGIQSAYTGYANLTAADSQGVTEQEKPVGYDPRTRDWYKSAVASDTAAYTPIYEASDKSLSAGVVKKIMRNGQVAGVAGITLDINPIRKLAQEFKLAETGYAAILDAKGNFVYHPEFRLTDNIDEVEDGVLAKYSQTFMNGENSVQTANINGKEIMMAASPIGSTGWTFMTFVPQEEMLEKVTVLGKNFLVAGIAGLFLLTGIIIGITMKITARIKMVEIMAEQVANGDLSIGQVRTNIRFGDEIDNLISNFVRMKRNLGELIQRVYHSAEQVVESSEQVKLNSSQSAAASANVAESITLISQGLENQASSLNNIVAVVSGIAKNIEGTAANALDIRNVAEKATKTSNTGQRLIDQAVEQMDNMVQTARLAQETSGKLEQSSMEIVQIVELISNIAGQTNLLALNAAIEAARAGEQGRGFSVVADEVRKLAEQSDLAAKKIAILIQEHNQGINNVVSSIELSIDNVDQGVQIVNLAGAEFKRITSLITVVSEQVRSISSLMQPLSAGSKAIVVSIGEANQQSHNSMGAVQTVSAAAEQQSAALEEISKTCMNLADLSEELKEQVRKFKI</sequence>
<dbReference type="CDD" id="cd12912">
    <property type="entry name" value="PDC2_MCP_like"/>
    <property type="match status" value="1"/>
</dbReference>
<feature type="domain" description="Methyl-accepting transducer" evidence="11">
    <location>
        <begin position="379"/>
        <end position="650"/>
    </location>
</feature>
<dbReference type="STRING" id="84035.SAMN05660742_112121"/>
<feature type="transmembrane region" description="Helical" evidence="10">
    <location>
        <begin position="285"/>
        <end position="303"/>
    </location>
</feature>
<evidence type="ECO:0000256" key="7">
    <source>
        <dbReference type="ARBA" id="ARBA00023224"/>
    </source>
</evidence>
<dbReference type="GO" id="GO:0006935">
    <property type="term" value="P:chemotaxis"/>
    <property type="evidence" value="ECO:0007669"/>
    <property type="project" value="UniProtKB-KW"/>
</dbReference>
<dbReference type="PROSITE" id="PS50885">
    <property type="entry name" value="HAMP"/>
    <property type="match status" value="1"/>
</dbReference>
<keyword evidence="2" id="KW-1003">Cell membrane</keyword>
<dbReference type="CDD" id="cd12913">
    <property type="entry name" value="PDC1_MCP_like"/>
    <property type="match status" value="1"/>
</dbReference>
<dbReference type="InterPro" id="IPR004089">
    <property type="entry name" value="MCPsignal_dom"/>
</dbReference>
<dbReference type="PANTHER" id="PTHR32089">
    <property type="entry name" value="METHYL-ACCEPTING CHEMOTAXIS PROTEIN MCPB"/>
    <property type="match status" value="1"/>
</dbReference>
<keyword evidence="7 9" id="KW-0807">Transducer</keyword>
<dbReference type="AlphaFoldDB" id="A0A1H7AFM4"/>
<dbReference type="PANTHER" id="PTHR32089:SF114">
    <property type="entry name" value="METHYL-ACCEPTING CHEMOTAXIS PROTEIN MCPB"/>
    <property type="match status" value="1"/>
</dbReference>
<dbReference type="RefSeq" id="WP_091832318.1">
    <property type="nucleotide sequence ID" value="NZ_FNZK01000012.1"/>
</dbReference>
<dbReference type="EMBL" id="FNZK01000012">
    <property type="protein sequence ID" value="SEJ64443.1"/>
    <property type="molecule type" value="Genomic_DNA"/>
</dbReference>
<accession>A0A1H7AFM4</accession>
<evidence type="ECO:0000259" key="11">
    <source>
        <dbReference type="PROSITE" id="PS50111"/>
    </source>
</evidence>
<dbReference type="Proteomes" id="UP000199662">
    <property type="component" value="Unassembled WGS sequence"/>
</dbReference>
<evidence type="ECO:0000256" key="4">
    <source>
        <dbReference type="ARBA" id="ARBA00022692"/>
    </source>
</evidence>
<organism evidence="13 14">
    <name type="scientific">Propionispira arboris</name>
    <dbReference type="NCBI Taxonomy" id="84035"/>
    <lineage>
        <taxon>Bacteria</taxon>
        <taxon>Bacillati</taxon>
        <taxon>Bacillota</taxon>
        <taxon>Negativicutes</taxon>
        <taxon>Selenomonadales</taxon>
        <taxon>Selenomonadaceae</taxon>
        <taxon>Propionispira</taxon>
    </lineage>
</organism>
<feature type="transmembrane region" description="Helical" evidence="10">
    <location>
        <begin position="12"/>
        <end position="32"/>
    </location>
</feature>
<dbReference type="GO" id="GO:0007165">
    <property type="term" value="P:signal transduction"/>
    <property type="evidence" value="ECO:0007669"/>
    <property type="project" value="UniProtKB-KW"/>
</dbReference>
<dbReference type="Gene3D" id="6.10.340.10">
    <property type="match status" value="1"/>
</dbReference>
<evidence type="ECO:0000256" key="8">
    <source>
        <dbReference type="ARBA" id="ARBA00029447"/>
    </source>
</evidence>
<dbReference type="CDD" id="cd11386">
    <property type="entry name" value="MCP_signal"/>
    <property type="match status" value="1"/>
</dbReference>
<keyword evidence="14" id="KW-1185">Reference proteome</keyword>
<evidence type="ECO:0000259" key="12">
    <source>
        <dbReference type="PROSITE" id="PS50885"/>
    </source>
</evidence>
<comment type="subcellular location">
    <subcellularLocation>
        <location evidence="1">Cell membrane</location>
        <topology evidence="1">Multi-pass membrane protein</topology>
    </subcellularLocation>
</comment>
<dbReference type="InterPro" id="IPR033479">
    <property type="entry name" value="dCache_1"/>
</dbReference>
<keyword evidence="4 10" id="KW-0812">Transmembrane</keyword>
<dbReference type="GO" id="GO:0005886">
    <property type="term" value="C:plasma membrane"/>
    <property type="evidence" value="ECO:0007669"/>
    <property type="project" value="UniProtKB-SubCell"/>
</dbReference>
<dbReference type="Pfam" id="PF00015">
    <property type="entry name" value="MCPsignal"/>
    <property type="match status" value="1"/>
</dbReference>
<comment type="similarity">
    <text evidence="8">Belongs to the methyl-accepting chemotaxis (MCP) protein family.</text>
</comment>
<proteinExistence type="inferred from homology"/>
<name>A0A1H7AFM4_9FIRM</name>
<evidence type="ECO:0000256" key="6">
    <source>
        <dbReference type="ARBA" id="ARBA00023136"/>
    </source>
</evidence>
<evidence type="ECO:0000256" key="3">
    <source>
        <dbReference type="ARBA" id="ARBA00022500"/>
    </source>
</evidence>